<dbReference type="NCBIfam" id="NF004636">
    <property type="entry name" value="PRK05985.1"/>
    <property type="match status" value="1"/>
</dbReference>
<dbReference type="AlphaFoldDB" id="A0AAU7T423"/>
<dbReference type="Gene3D" id="2.30.40.10">
    <property type="entry name" value="Urease, subunit C, domain 1"/>
    <property type="match status" value="1"/>
</dbReference>
<dbReference type="Gene3D" id="3.20.20.140">
    <property type="entry name" value="Metal-dependent hydrolases"/>
    <property type="match status" value="1"/>
</dbReference>
<dbReference type="GO" id="GO:0016814">
    <property type="term" value="F:hydrolase activity, acting on carbon-nitrogen (but not peptide) bonds, in cyclic amidines"/>
    <property type="evidence" value="ECO:0007669"/>
    <property type="project" value="TreeGrafter"/>
</dbReference>
<proteinExistence type="predicted"/>
<organism evidence="2">
    <name type="scientific">Kribbella sp. HUAS MG21</name>
    <dbReference type="NCBI Taxonomy" id="3160966"/>
    <lineage>
        <taxon>Bacteria</taxon>
        <taxon>Bacillati</taxon>
        <taxon>Actinomycetota</taxon>
        <taxon>Actinomycetes</taxon>
        <taxon>Propionibacteriales</taxon>
        <taxon>Kribbellaceae</taxon>
        <taxon>Kribbella</taxon>
    </lineage>
</organism>
<feature type="domain" description="Amidohydrolase 3" evidence="1">
    <location>
        <begin position="102"/>
        <end position="390"/>
    </location>
</feature>
<dbReference type="PANTHER" id="PTHR32027:SF9">
    <property type="entry name" value="BLL3847 PROTEIN"/>
    <property type="match status" value="1"/>
</dbReference>
<dbReference type="RefSeq" id="WP_350274419.1">
    <property type="nucleotide sequence ID" value="NZ_CP158165.1"/>
</dbReference>
<reference evidence="2" key="1">
    <citation type="submission" date="2024-06" db="EMBL/GenBank/DDBJ databases">
        <title>Kribbella sp. strain HUAS MG21 genome sequences.</title>
        <authorList>
            <person name="Mo P."/>
        </authorList>
    </citation>
    <scope>NUCLEOTIDE SEQUENCE</scope>
    <source>
        <strain evidence="2">HUAS MG21</strain>
    </source>
</reference>
<dbReference type="InterPro" id="IPR011059">
    <property type="entry name" value="Metal-dep_hydrolase_composite"/>
</dbReference>
<dbReference type="InterPro" id="IPR052349">
    <property type="entry name" value="Metallo-hydrolase_Enzymes"/>
</dbReference>
<evidence type="ECO:0000259" key="1">
    <source>
        <dbReference type="Pfam" id="PF07969"/>
    </source>
</evidence>
<dbReference type="PANTHER" id="PTHR32027">
    <property type="entry name" value="CYTOSINE DEAMINASE"/>
    <property type="match status" value="1"/>
</dbReference>
<dbReference type="SUPFAM" id="SSF51556">
    <property type="entry name" value="Metallo-dependent hydrolases"/>
    <property type="match status" value="1"/>
</dbReference>
<dbReference type="InterPro" id="IPR032466">
    <property type="entry name" value="Metal_Hydrolase"/>
</dbReference>
<dbReference type="Pfam" id="PF07969">
    <property type="entry name" value="Amidohydro_3"/>
    <property type="match status" value="1"/>
</dbReference>
<accession>A0AAU7T423</accession>
<protein>
    <submittedName>
        <fullName evidence="2">Amidohydrolase</fullName>
    </submittedName>
</protein>
<dbReference type="EMBL" id="CP158165">
    <property type="protein sequence ID" value="XBV21560.1"/>
    <property type="molecule type" value="Genomic_DNA"/>
</dbReference>
<dbReference type="SUPFAM" id="SSF51338">
    <property type="entry name" value="Composite domain of metallo-dependent hydrolases"/>
    <property type="match status" value="1"/>
</dbReference>
<name>A0AAU7T423_9ACTN</name>
<sequence length="397" mass="42034">MTSLLLADVRPWGGDAVDLTIVDGVISDLTPAGAGDAGAAEQRIDGRGLLALPGFVNAHAHVDKSWWGQPWVSYGGRPTTQGRIAHERAERDKYGIPSVDGAKAVLREFLRHGTTATRTHVDVDLGVELRGIANVRDAAAALDGAVDVEIVAFPQDGVLRRPGVLELLDKAAAEGATSIGGLDPASIDRDPVGQLDALFEIAARRDVGIDIHLHDHGDLGAFQYELIAERTVRAGLQGKVNVSHGFALGELAPARRSELVEQLGEAGISWTTVAPPTSAPLPFREMRAAGVAIGLGTDGIRDLWSPYGDGDLLQIARGFARLHGLRTDEDLTYAVELATTCAAPFVHRENHCLGVGARADIVLLDAENAPDVLVRAPRREVVIAGGQVVVRDGELQV</sequence>
<dbReference type="CDD" id="cd01293">
    <property type="entry name" value="Bact_CD"/>
    <property type="match status" value="1"/>
</dbReference>
<gene>
    <name evidence="2" type="ORF">ABN611_23670</name>
</gene>
<dbReference type="InterPro" id="IPR013108">
    <property type="entry name" value="Amidohydro_3"/>
</dbReference>
<evidence type="ECO:0000313" key="2">
    <source>
        <dbReference type="EMBL" id="XBV21560.1"/>
    </source>
</evidence>